<sequence>MLFLTENEVSEIAHVQKYTKANMQGLSIHLDRKTENHSNEDIDIERSHLNYDLCEKEGDTLSRMNERLDEVYCMDRKDVKACCSWVVTLPENLKDAPDEHQRKFFEETYGFLADRYGGEKNVLSANVHNDETTPHMHFAFIPVVYDPKKEREKVSAKLVINRNELKVFHKDLDVHLKESIPEIYQDGILNDKTIGLDDIESIKKHSKEIEAKKADMSKELEEFSRKEKEEMVKDLATFKKPDEIIKRIDSTSKESLLGGKTNLITKDYKQLIKVAKSAIKEKQNLYNYKKVSSEKIGDLEATVRFADRKIKNLEGKNENLEKEVAGLQEHRINEIVFKSMLQDDNRDLNISQTEIDGRLILFNLENGHEPLDREQGERWSSTLEENKRLKTIPQSRLQRGLDKLKQFIEKFLVRGFSMDSVLQKVEQEKSRKPKNKKKSHDLEL</sequence>
<evidence type="ECO:0000313" key="4">
    <source>
        <dbReference type="EMBL" id="AEE01182.1"/>
    </source>
</evidence>
<protein>
    <submittedName>
        <fullName evidence="4">Mob</fullName>
    </submittedName>
</protein>
<keyword evidence="4" id="KW-0614">Plasmid</keyword>
<evidence type="ECO:0000256" key="2">
    <source>
        <dbReference type="SAM" id="Coils"/>
    </source>
</evidence>
<dbReference type="RefSeq" id="WP_013762476.1">
    <property type="nucleotide sequence ID" value="NC_015509.1"/>
</dbReference>
<feature type="coiled-coil region" evidence="2">
    <location>
        <begin position="199"/>
        <end position="229"/>
    </location>
</feature>
<dbReference type="Pfam" id="PF01076">
    <property type="entry name" value="Mob_Pre"/>
    <property type="match status" value="1"/>
</dbReference>
<evidence type="ECO:0000256" key="1">
    <source>
        <dbReference type="ARBA" id="ARBA00010657"/>
    </source>
</evidence>
<evidence type="ECO:0000256" key="3">
    <source>
        <dbReference type="SAM" id="MobiDB-lite"/>
    </source>
</evidence>
<dbReference type="GO" id="GO:0006310">
    <property type="term" value="P:DNA recombination"/>
    <property type="evidence" value="ECO:0007669"/>
    <property type="project" value="InterPro"/>
</dbReference>
<dbReference type="SMR" id="F5BCQ3"/>
<dbReference type="InterPro" id="IPR001668">
    <property type="entry name" value="Mob_Pre"/>
</dbReference>
<dbReference type="Gene3D" id="3.30.930.30">
    <property type="match status" value="1"/>
</dbReference>
<gene>
    <name evidence="4" type="primary">mob</name>
    <name evidence="4" type="ORF">pBSDMV9_p3</name>
</gene>
<name>F5BCQ3_9BACL</name>
<dbReference type="EMBL" id="HQ833018">
    <property type="protein sequence ID" value="AEE01182.1"/>
    <property type="molecule type" value="Genomic_DNA"/>
</dbReference>
<dbReference type="AlphaFoldDB" id="F5BCQ3"/>
<dbReference type="NCBIfam" id="NF041497">
    <property type="entry name" value="MobV"/>
    <property type="match status" value="1"/>
</dbReference>
<reference evidence="4" key="1">
    <citation type="submission" date="2010-12" db="EMBL/GenBank/DDBJ databases">
        <title>Mobilizable Tetracycline Resistance Plasmids in the Subsurface Beneath a Broiler Chicken Farm.</title>
        <authorList>
            <person name="You Y."/>
            <person name="Hilpert M."/>
            <person name="Ward M.J."/>
        </authorList>
    </citation>
    <scope>NUCLEOTIDE SEQUENCE</scope>
    <source>
        <strain evidence="4">DMV9</strain>
        <plasmid evidence="4">pBSDMV9</plasmid>
    </source>
</reference>
<dbReference type="CDD" id="cd17242">
    <property type="entry name" value="MobM_relaxase"/>
    <property type="match status" value="1"/>
</dbReference>
<feature type="coiled-coil region" evidence="2">
    <location>
        <begin position="296"/>
        <end position="330"/>
    </location>
</feature>
<dbReference type="GO" id="GO:0003677">
    <property type="term" value="F:DNA binding"/>
    <property type="evidence" value="ECO:0007669"/>
    <property type="project" value="InterPro"/>
</dbReference>
<accession>F5BCQ3</accession>
<organism evidence="4">
    <name type="scientific">Bhargavaea cecembensis</name>
    <dbReference type="NCBI Taxonomy" id="394098"/>
    <lineage>
        <taxon>Bacteria</taxon>
        <taxon>Bacillati</taxon>
        <taxon>Bacillota</taxon>
        <taxon>Bacilli</taxon>
        <taxon>Bacillales</taxon>
        <taxon>Caryophanaceae</taxon>
        <taxon>Bhargavaea</taxon>
    </lineage>
</organism>
<keyword evidence="2" id="KW-0175">Coiled coil</keyword>
<proteinExistence type="inferred from homology"/>
<comment type="similarity">
    <text evidence="1">Belongs to the plasmid mobilization pre family.</text>
</comment>
<feature type="compositionally biased region" description="Basic residues" evidence="3">
    <location>
        <begin position="431"/>
        <end position="444"/>
    </location>
</feature>
<feature type="region of interest" description="Disordered" evidence="3">
    <location>
        <begin position="424"/>
        <end position="444"/>
    </location>
</feature>
<geneLocation type="plasmid" evidence="4">
    <name>pBSDMV9</name>
</geneLocation>